<feature type="region of interest" description="Disordered" evidence="1">
    <location>
        <begin position="1"/>
        <end position="77"/>
    </location>
</feature>
<evidence type="ECO:0000256" key="1">
    <source>
        <dbReference type="SAM" id="MobiDB-lite"/>
    </source>
</evidence>
<protein>
    <submittedName>
        <fullName evidence="2">Uncharacterized protein</fullName>
    </submittedName>
</protein>
<feature type="region of interest" description="Disordered" evidence="1">
    <location>
        <begin position="319"/>
        <end position="339"/>
    </location>
</feature>
<proteinExistence type="predicted"/>
<name>A0A3S1A064_ELYCH</name>
<feature type="compositionally biased region" description="Polar residues" evidence="1">
    <location>
        <begin position="100"/>
        <end position="109"/>
    </location>
</feature>
<comment type="caution">
    <text evidence="2">The sequence shown here is derived from an EMBL/GenBank/DDBJ whole genome shotgun (WGS) entry which is preliminary data.</text>
</comment>
<dbReference type="PANTHER" id="PTHR24330">
    <property type="entry name" value="HOMEOBOX PROTEIN BARH-LIKE"/>
    <property type="match status" value="1"/>
</dbReference>
<feature type="compositionally biased region" description="Low complexity" evidence="1">
    <location>
        <begin position="45"/>
        <end position="65"/>
    </location>
</feature>
<accession>A0A3S1A064</accession>
<dbReference type="InterPro" id="IPR052145">
    <property type="entry name" value="Mediator/Homeobox_domain"/>
</dbReference>
<keyword evidence="3" id="KW-1185">Reference proteome</keyword>
<feature type="compositionally biased region" description="Basic residues" evidence="1">
    <location>
        <begin position="1"/>
        <end position="14"/>
    </location>
</feature>
<feature type="non-terminal residue" evidence="2">
    <location>
        <position position="339"/>
    </location>
</feature>
<organism evidence="2 3">
    <name type="scientific">Elysia chlorotica</name>
    <name type="common">Eastern emerald elysia</name>
    <name type="synonym">Sea slug</name>
    <dbReference type="NCBI Taxonomy" id="188477"/>
    <lineage>
        <taxon>Eukaryota</taxon>
        <taxon>Metazoa</taxon>
        <taxon>Spiralia</taxon>
        <taxon>Lophotrochozoa</taxon>
        <taxon>Mollusca</taxon>
        <taxon>Gastropoda</taxon>
        <taxon>Heterobranchia</taxon>
        <taxon>Euthyneura</taxon>
        <taxon>Panpulmonata</taxon>
        <taxon>Sacoglossa</taxon>
        <taxon>Placobranchoidea</taxon>
        <taxon>Plakobranchidae</taxon>
        <taxon>Elysia</taxon>
    </lineage>
</organism>
<feature type="region of interest" description="Disordered" evidence="1">
    <location>
        <begin position="91"/>
        <end position="112"/>
    </location>
</feature>
<evidence type="ECO:0000313" key="3">
    <source>
        <dbReference type="Proteomes" id="UP000271974"/>
    </source>
</evidence>
<gene>
    <name evidence="2" type="ORF">EGW08_001815</name>
</gene>
<dbReference type="EMBL" id="RQTK01000033">
    <property type="protein sequence ID" value="RUS90410.1"/>
    <property type="molecule type" value="Genomic_DNA"/>
</dbReference>
<reference evidence="2 3" key="1">
    <citation type="submission" date="2019-01" db="EMBL/GenBank/DDBJ databases">
        <title>A draft genome assembly of the solar-powered sea slug Elysia chlorotica.</title>
        <authorList>
            <person name="Cai H."/>
            <person name="Li Q."/>
            <person name="Fang X."/>
            <person name="Li J."/>
            <person name="Curtis N.E."/>
            <person name="Altenburger A."/>
            <person name="Shibata T."/>
            <person name="Feng M."/>
            <person name="Maeda T."/>
            <person name="Schwartz J.A."/>
            <person name="Shigenobu S."/>
            <person name="Lundholm N."/>
            <person name="Nishiyama T."/>
            <person name="Yang H."/>
            <person name="Hasebe M."/>
            <person name="Li S."/>
            <person name="Pierce S.K."/>
            <person name="Wang J."/>
        </authorList>
    </citation>
    <scope>NUCLEOTIDE SEQUENCE [LARGE SCALE GENOMIC DNA]</scope>
    <source>
        <strain evidence="2">EC2010</strain>
        <tissue evidence="2">Whole organism of an adult</tissue>
    </source>
</reference>
<sequence length="339" mass="37841">MASTGSRKRRHKSHGSKDSHSDSSSGHTANQSNQIERKQSRREQQSQAQQHNLQQQQQQQQQQSSCKHRQSSGCVGTILPEQGDQLVSKKLQVQHEQGDNQHQSQQCQENGPDEMKTQAFVCEAVFTSKSEPLEAQGKQPVEQNVYDEKPAVRTFNSINANEKSFQQDKTLAFSNSCNNVDHSENHVDTDADNVLIKNAEGKANLIEAIKTENFEMVKTLLDECSVQAMVGFYKKQMVLLASPELSLREQDMKLSLLSLLAVVSRLEGEHRLQLAKTDPVGALMAFIKKHCQSRELVSMVCVLLGMLLWNSNSPPWQPSSAASSMMSDLPAATPRSRSR</sequence>
<dbReference type="AlphaFoldDB" id="A0A3S1A064"/>
<evidence type="ECO:0000313" key="2">
    <source>
        <dbReference type="EMBL" id="RUS90410.1"/>
    </source>
</evidence>
<feature type="compositionally biased region" description="Low complexity" evidence="1">
    <location>
        <begin position="319"/>
        <end position="332"/>
    </location>
</feature>
<dbReference type="Proteomes" id="UP000271974">
    <property type="component" value="Unassembled WGS sequence"/>
</dbReference>
<feature type="compositionally biased region" description="Basic and acidic residues" evidence="1">
    <location>
        <begin position="35"/>
        <end position="44"/>
    </location>
</feature>